<evidence type="ECO:0000256" key="1">
    <source>
        <dbReference type="SAM" id="MobiDB-lite"/>
    </source>
</evidence>
<protein>
    <submittedName>
        <fullName evidence="2">(African queen) hypothetical protein</fullName>
    </submittedName>
</protein>
<dbReference type="Proteomes" id="UP000789524">
    <property type="component" value="Unassembled WGS sequence"/>
</dbReference>
<name>A0A8J2VVC8_9NEOP</name>
<proteinExistence type="predicted"/>
<reference evidence="2" key="1">
    <citation type="submission" date="2021-09" db="EMBL/GenBank/DDBJ databases">
        <authorList>
            <person name="Martin H S."/>
        </authorList>
    </citation>
    <scope>NUCLEOTIDE SEQUENCE</scope>
</reference>
<keyword evidence="3" id="KW-1185">Reference proteome</keyword>
<feature type="compositionally biased region" description="Basic and acidic residues" evidence="1">
    <location>
        <begin position="56"/>
        <end position="72"/>
    </location>
</feature>
<evidence type="ECO:0000313" key="2">
    <source>
        <dbReference type="EMBL" id="CAG9566796.1"/>
    </source>
</evidence>
<evidence type="ECO:0000313" key="3">
    <source>
        <dbReference type="Proteomes" id="UP000789524"/>
    </source>
</evidence>
<organism evidence="2 3">
    <name type="scientific">Danaus chrysippus</name>
    <name type="common">African queen</name>
    <dbReference type="NCBI Taxonomy" id="151541"/>
    <lineage>
        <taxon>Eukaryota</taxon>
        <taxon>Metazoa</taxon>
        <taxon>Ecdysozoa</taxon>
        <taxon>Arthropoda</taxon>
        <taxon>Hexapoda</taxon>
        <taxon>Insecta</taxon>
        <taxon>Pterygota</taxon>
        <taxon>Neoptera</taxon>
        <taxon>Endopterygota</taxon>
        <taxon>Lepidoptera</taxon>
        <taxon>Glossata</taxon>
        <taxon>Ditrysia</taxon>
        <taxon>Papilionoidea</taxon>
        <taxon>Nymphalidae</taxon>
        <taxon>Danainae</taxon>
        <taxon>Danaini</taxon>
        <taxon>Danaina</taxon>
        <taxon>Danaus</taxon>
        <taxon>Anosia</taxon>
    </lineage>
</organism>
<dbReference type="AlphaFoldDB" id="A0A8J2VVC8"/>
<feature type="region of interest" description="Disordered" evidence="1">
    <location>
        <begin position="51"/>
        <end position="78"/>
    </location>
</feature>
<gene>
    <name evidence="2" type="ORF">DCHRY22_LOCUS7384</name>
</gene>
<sequence length="96" mass="10593">MLRASQSRREARPPWPLLKPPGRPTSPASPARSTGIRAGYTISIFEAFGWTGRGEGAGRPDPEGRGAQDPSRRRVSRFAMSRRCRSECIRGRKVAT</sequence>
<feature type="region of interest" description="Disordered" evidence="1">
    <location>
        <begin position="1"/>
        <end position="37"/>
    </location>
</feature>
<feature type="compositionally biased region" description="Pro residues" evidence="1">
    <location>
        <begin position="13"/>
        <end position="24"/>
    </location>
</feature>
<accession>A0A8J2VVC8</accession>
<comment type="caution">
    <text evidence="2">The sequence shown here is derived from an EMBL/GenBank/DDBJ whole genome shotgun (WGS) entry which is preliminary data.</text>
</comment>
<dbReference type="EMBL" id="CAKASE010000057">
    <property type="protein sequence ID" value="CAG9566796.1"/>
    <property type="molecule type" value="Genomic_DNA"/>
</dbReference>